<keyword evidence="1" id="KW-0732">Signal</keyword>
<feature type="chain" id="PRO_5047100136" evidence="1">
    <location>
        <begin position="23"/>
        <end position="75"/>
    </location>
</feature>
<accession>A0ABU0IQP3</accession>
<feature type="signal peptide" evidence="1">
    <location>
        <begin position="1"/>
        <end position="22"/>
    </location>
</feature>
<dbReference type="Proteomes" id="UP001228905">
    <property type="component" value="Unassembled WGS sequence"/>
</dbReference>
<sequence length="75" mass="7850">MRTVVIAAATYLMLGACTGPQATNKPPAKPDMPSREYLEAFCKAKGGHLKANDGAPGSKAFYSCDIPSAPPMKAH</sequence>
<name>A0ABU0IQP3_9CAUL</name>
<evidence type="ECO:0000256" key="1">
    <source>
        <dbReference type="SAM" id="SignalP"/>
    </source>
</evidence>
<evidence type="ECO:0000313" key="2">
    <source>
        <dbReference type="EMBL" id="MDQ0464336.1"/>
    </source>
</evidence>
<proteinExistence type="predicted"/>
<comment type="caution">
    <text evidence="2">The sequence shown here is derived from an EMBL/GenBank/DDBJ whole genome shotgun (WGS) entry which is preliminary data.</text>
</comment>
<gene>
    <name evidence="2" type="ORF">QO010_002117</name>
</gene>
<organism evidence="2 3">
    <name type="scientific">Caulobacter ginsengisoli</name>
    <dbReference type="NCBI Taxonomy" id="400775"/>
    <lineage>
        <taxon>Bacteria</taxon>
        <taxon>Pseudomonadati</taxon>
        <taxon>Pseudomonadota</taxon>
        <taxon>Alphaproteobacteria</taxon>
        <taxon>Caulobacterales</taxon>
        <taxon>Caulobacteraceae</taxon>
        <taxon>Caulobacter</taxon>
    </lineage>
</organism>
<dbReference type="PROSITE" id="PS51257">
    <property type="entry name" value="PROKAR_LIPOPROTEIN"/>
    <property type="match status" value="1"/>
</dbReference>
<evidence type="ECO:0000313" key="3">
    <source>
        <dbReference type="Proteomes" id="UP001228905"/>
    </source>
</evidence>
<dbReference type="EMBL" id="JAUSVS010000003">
    <property type="protein sequence ID" value="MDQ0464336.1"/>
    <property type="molecule type" value="Genomic_DNA"/>
</dbReference>
<reference evidence="2 3" key="1">
    <citation type="submission" date="2023-07" db="EMBL/GenBank/DDBJ databases">
        <title>Genomic Encyclopedia of Type Strains, Phase IV (KMG-IV): sequencing the most valuable type-strain genomes for metagenomic binning, comparative biology and taxonomic classification.</title>
        <authorList>
            <person name="Goeker M."/>
        </authorList>
    </citation>
    <scope>NUCLEOTIDE SEQUENCE [LARGE SCALE GENOMIC DNA]</scope>
    <source>
        <strain evidence="2 3">DSM 18695</strain>
    </source>
</reference>
<dbReference type="RefSeq" id="WP_307348928.1">
    <property type="nucleotide sequence ID" value="NZ_JAUSVS010000003.1"/>
</dbReference>
<keyword evidence="3" id="KW-1185">Reference proteome</keyword>
<protein>
    <submittedName>
        <fullName evidence="2">Hemolysin</fullName>
    </submittedName>
</protein>